<dbReference type="EMBL" id="UINC01026542">
    <property type="protein sequence ID" value="SVB04182.1"/>
    <property type="molecule type" value="Genomic_DNA"/>
</dbReference>
<comment type="similarity">
    <text evidence="1">Belongs to the aldehyde dehydrogenase family.</text>
</comment>
<feature type="domain" description="Aldehyde dehydrogenase" evidence="3">
    <location>
        <begin position="538"/>
        <end position="736"/>
    </location>
</feature>
<keyword evidence="2" id="KW-0560">Oxidoreductase</keyword>
<reference evidence="4" key="1">
    <citation type="submission" date="2018-05" db="EMBL/GenBank/DDBJ databases">
        <authorList>
            <person name="Lanie J.A."/>
            <person name="Ng W.-L."/>
            <person name="Kazmierczak K.M."/>
            <person name="Andrzejewski T.M."/>
            <person name="Davidsen T.M."/>
            <person name="Wayne K.J."/>
            <person name="Tettelin H."/>
            <person name="Glass J.I."/>
            <person name="Rusch D."/>
            <person name="Podicherti R."/>
            <person name="Tsui H.-C.T."/>
            <person name="Winkler M.E."/>
        </authorList>
    </citation>
    <scope>NUCLEOTIDE SEQUENCE</scope>
</reference>
<dbReference type="GO" id="GO:0016620">
    <property type="term" value="F:oxidoreductase activity, acting on the aldehyde or oxo group of donors, NAD or NADP as acceptor"/>
    <property type="evidence" value="ECO:0007669"/>
    <property type="project" value="InterPro"/>
</dbReference>
<dbReference type="InterPro" id="IPR016161">
    <property type="entry name" value="Ald_DH/histidinol_DH"/>
</dbReference>
<protein>
    <recommendedName>
        <fullName evidence="3">Aldehyde dehydrogenase domain-containing protein</fullName>
    </recommendedName>
</protein>
<dbReference type="AlphaFoldDB" id="A0A382ASW3"/>
<dbReference type="InterPro" id="IPR016162">
    <property type="entry name" value="Ald_DH_N"/>
</dbReference>
<dbReference type="FunFam" id="3.40.309.10:FF:000012">
    <property type="entry name" value="Betaine aldehyde dehydrogenase"/>
    <property type="match status" value="1"/>
</dbReference>
<dbReference type="PANTHER" id="PTHR11699">
    <property type="entry name" value="ALDEHYDE DEHYDROGENASE-RELATED"/>
    <property type="match status" value="1"/>
</dbReference>
<name>A0A382ASW3_9ZZZZ</name>
<proteinExistence type="inferred from homology"/>
<sequence length="738" mass="80189">MQVTEIYKTMDYSPAPESPDLAIEWLKEHKSSFGLFINGKWRKPKSAAVFKTVNPANGKKLATITEAGKAEVNAAVNAAKQAFPKWNALSGHERARYLYAIARQIQKHSRLFAVLESMDNGKTIRETRDIDVPLVIRHFYHHAGWAQTLESEFPEHTAIGPVGQIIPWNFPLMLLSWKIAPALAAGNTVVLKPAEFTPLTALLFAEICSQTGLPPGVLNVLTGPGSTGSMLVKHPDLKKIAFTGSTEVGRVIREQTADSDKKLTLELGGKSPFIVFEDADLDSAIEGLVDAIWFNQGQVCCAGSRLLVQESVAEKVTDRLKTRMAKLRVGDPLDKSMDMGAIIAPIQKKRIQKLVDQGKKEGAEIWQWQGTLPENGCFFPPTLLTNVAPASTVAQTEIFGPVLSSMTFRTPDEAVMLANNSAYGLAASVWSENINQSLHLAPKLKVGVVWINCTNQFDASAGFGGYRESGYGREGGHEGMFEYLKLKKGAVDSAQRLTVKQAVKADESGQYQIDRTAKLYIGGKQTRPDSGYSLPVVNADGSLAGEIGHGNRKDIRNAVEAANKASGWHSLTPHSRAQILYFIAENLETRSEEFENRIMRLTGLNKKQAAQEVQTSVSRIFTYAALADKHEGLVHQPPMRGLALALNEPIGVMGIICPDEAPLLGLLSLLLPALAMGNSVVLIPSRPFALVATDFYQVLETSDVPPGVVNIVSGNALELGTILAKHDDVAGLWVVGTM</sequence>
<evidence type="ECO:0000313" key="4">
    <source>
        <dbReference type="EMBL" id="SVB04182.1"/>
    </source>
</evidence>
<dbReference type="PROSITE" id="PS00687">
    <property type="entry name" value="ALDEHYDE_DEHYDR_GLU"/>
    <property type="match status" value="1"/>
</dbReference>
<dbReference type="Gene3D" id="3.40.605.10">
    <property type="entry name" value="Aldehyde Dehydrogenase, Chain A, domain 1"/>
    <property type="match status" value="2"/>
</dbReference>
<organism evidence="4">
    <name type="scientific">marine metagenome</name>
    <dbReference type="NCBI Taxonomy" id="408172"/>
    <lineage>
        <taxon>unclassified sequences</taxon>
        <taxon>metagenomes</taxon>
        <taxon>ecological metagenomes</taxon>
    </lineage>
</organism>
<accession>A0A382ASW3</accession>
<dbReference type="FunFam" id="3.40.605.10:FF:000007">
    <property type="entry name" value="NAD/NADP-dependent betaine aldehyde dehydrogenase"/>
    <property type="match status" value="1"/>
</dbReference>
<dbReference type="Gene3D" id="3.40.309.10">
    <property type="entry name" value="Aldehyde Dehydrogenase, Chain A, domain 2"/>
    <property type="match status" value="1"/>
</dbReference>
<dbReference type="Pfam" id="PF00171">
    <property type="entry name" value="Aldedh"/>
    <property type="match status" value="2"/>
</dbReference>
<gene>
    <name evidence="4" type="ORF">METZ01_LOCUS157036</name>
</gene>
<dbReference type="InterPro" id="IPR015590">
    <property type="entry name" value="Aldehyde_DH_dom"/>
</dbReference>
<dbReference type="CDD" id="cd07111">
    <property type="entry name" value="ALDH_F16"/>
    <property type="match status" value="1"/>
</dbReference>
<feature type="domain" description="Aldehyde dehydrogenase" evidence="3">
    <location>
        <begin position="41"/>
        <end position="487"/>
    </location>
</feature>
<dbReference type="SUPFAM" id="SSF53720">
    <property type="entry name" value="ALDH-like"/>
    <property type="match status" value="2"/>
</dbReference>
<evidence type="ECO:0000256" key="2">
    <source>
        <dbReference type="ARBA" id="ARBA00023002"/>
    </source>
</evidence>
<feature type="non-terminal residue" evidence="4">
    <location>
        <position position="738"/>
    </location>
</feature>
<dbReference type="InterPro" id="IPR016163">
    <property type="entry name" value="Ald_DH_C"/>
</dbReference>
<evidence type="ECO:0000259" key="3">
    <source>
        <dbReference type="Pfam" id="PF00171"/>
    </source>
</evidence>
<dbReference type="InterPro" id="IPR029510">
    <property type="entry name" value="Ald_DH_CS_GLU"/>
</dbReference>
<evidence type="ECO:0000256" key="1">
    <source>
        <dbReference type="ARBA" id="ARBA00009986"/>
    </source>
</evidence>